<dbReference type="EMBL" id="CALOZG010000085">
    <property type="protein sequence ID" value="CAH4037077.1"/>
    <property type="molecule type" value="Genomic_DNA"/>
</dbReference>
<evidence type="ECO:0000313" key="2">
    <source>
        <dbReference type="EMBL" id="CAH4037077.1"/>
    </source>
</evidence>
<evidence type="ECO:0000313" key="3">
    <source>
        <dbReference type="Proteomes" id="UP001152562"/>
    </source>
</evidence>
<feature type="region of interest" description="Disordered" evidence="1">
    <location>
        <begin position="22"/>
        <end position="52"/>
    </location>
</feature>
<evidence type="ECO:0000256" key="1">
    <source>
        <dbReference type="SAM" id="MobiDB-lite"/>
    </source>
</evidence>
<reference evidence="2" key="1">
    <citation type="submission" date="2022-05" db="EMBL/GenBank/DDBJ databases">
        <authorList>
            <person name="Okamura Y."/>
        </authorList>
    </citation>
    <scope>NUCLEOTIDE SEQUENCE</scope>
</reference>
<dbReference type="AlphaFoldDB" id="A0A9P0XJT8"/>
<sequence length="74" mass="7897">MRTAPPLASGSIEKTRNKMTTTCTQHGDAAATERRARGGGRARSEAAPCPAPRPACRSTLGYLSLRPLTSLMKR</sequence>
<proteinExistence type="predicted"/>
<protein>
    <submittedName>
        <fullName evidence="2">Uncharacterized protein</fullName>
    </submittedName>
</protein>
<organism evidence="2 3">
    <name type="scientific">Pieris brassicae</name>
    <name type="common">White butterfly</name>
    <name type="synonym">Large white butterfly</name>
    <dbReference type="NCBI Taxonomy" id="7116"/>
    <lineage>
        <taxon>Eukaryota</taxon>
        <taxon>Metazoa</taxon>
        <taxon>Ecdysozoa</taxon>
        <taxon>Arthropoda</taxon>
        <taxon>Hexapoda</taxon>
        <taxon>Insecta</taxon>
        <taxon>Pterygota</taxon>
        <taxon>Neoptera</taxon>
        <taxon>Endopterygota</taxon>
        <taxon>Lepidoptera</taxon>
        <taxon>Glossata</taxon>
        <taxon>Ditrysia</taxon>
        <taxon>Papilionoidea</taxon>
        <taxon>Pieridae</taxon>
        <taxon>Pierinae</taxon>
        <taxon>Pieris</taxon>
    </lineage>
</organism>
<dbReference type="Proteomes" id="UP001152562">
    <property type="component" value="Unassembled WGS sequence"/>
</dbReference>
<comment type="caution">
    <text evidence="2">The sequence shown here is derived from an EMBL/GenBank/DDBJ whole genome shotgun (WGS) entry which is preliminary data.</text>
</comment>
<name>A0A9P0XJT8_PIEBR</name>
<accession>A0A9P0XJT8</accession>
<keyword evidence="3" id="KW-1185">Reference proteome</keyword>
<gene>
    <name evidence="2" type="ORF">PIBRA_LOCUS12811</name>
</gene>